<name>A0A0E2LRK1_PORGN</name>
<evidence type="ECO:0000313" key="2">
    <source>
        <dbReference type="Proteomes" id="UP000016630"/>
    </source>
</evidence>
<organism evidence="1 2">
    <name type="scientific">Porphyromonas gingivalis F0570</name>
    <dbReference type="NCBI Taxonomy" id="1227271"/>
    <lineage>
        <taxon>Bacteria</taxon>
        <taxon>Pseudomonadati</taxon>
        <taxon>Bacteroidota</taxon>
        <taxon>Bacteroidia</taxon>
        <taxon>Bacteroidales</taxon>
        <taxon>Porphyromonadaceae</taxon>
        <taxon>Porphyromonas</taxon>
    </lineage>
</organism>
<sequence length="40" mass="4469">MSDLHFSAIDQDKSRAAPQGTLPFGTALSLFFYLYDIPYA</sequence>
<dbReference type="HOGENOM" id="CLU_3294110_0_0_10"/>
<dbReference type="Proteomes" id="UP000016630">
    <property type="component" value="Unassembled WGS sequence"/>
</dbReference>
<proteinExistence type="predicted"/>
<protein>
    <submittedName>
        <fullName evidence="1">Uncharacterized protein</fullName>
    </submittedName>
</protein>
<dbReference type="AlphaFoldDB" id="A0A0E2LRK1"/>
<reference evidence="1 2" key="1">
    <citation type="submission" date="2013-06" db="EMBL/GenBank/DDBJ databases">
        <authorList>
            <person name="Weinstock G."/>
            <person name="Sodergren E."/>
            <person name="Lobos E.A."/>
            <person name="Fulton L."/>
            <person name="Fulton R."/>
            <person name="Courtney L."/>
            <person name="Fronick C."/>
            <person name="O'Laughlin M."/>
            <person name="Godfrey J."/>
            <person name="Wilson R.M."/>
            <person name="Miner T."/>
            <person name="Farmer C."/>
            <person name="Delehaunty K."/>
            <person name="Cordes M."/>
            <person name="Minx P."/>
            <person name="Tomlinson C."/>
            <person name="Chen J."/>
            <person name="Wollam A."/>
            <person name="Pepin K.H."/>
            <person name="Bhonagiri V."/>
            <person name="Zhang X."/>
            <person name="Warren W."/>
            <person name="Mitreva M."/>
            <person name="Mardis E.R."/>
            <person name="Wilson R.K."/>
        </authorList>
    </citation>
    <scope>NUCLEOTIDE SEQUENCE [LARGE SCALE GENOMIC DNA]</scope>
    <source>
        <strain evidence="1 2">F0570</strain>
    </source>
</reference>
<evidence type="ECO:0000313" key="1">
    <source>
        <dbReference type="EMBL" id="ERJ67031.1"/>
    </source>
</evidence>
<accession>A0A0E2LRK1</accession>
<dbReference type="EMBL" id="AWUW01000063">
    <property type="protein sequence ID" value="ERJ67031.1"/>
    <property type="molecule type" value="Genomic_DNA"/>
</dbReference>
<comment type="caution">
    <text evidence="1">The sequence shown here is derived from an EMBL/GenBank/DDBJ whole genome shotgun (WGS) entry which is preliminary data.</text>
</comment>
<gene>
    <name evidence="1" type="ORF">HMPREF1555_00897</name>
</gene>